<dbReference type="Gene3D" id="3.40.50.2300">
    <property type="match status" value="1"/>
</dbReference>
<dbReference type="SUPFAM" id="SSF52172">
    <property type="entry name" value="CheY-like"/>
    <property type="match status" value="1"/>
</dbReference>
<proteinExistence type="predicted"/>
<protein>
    <submittedName>
        <fullName evidence="4">Response regulator transcription factor</fullName>
    </submittedName>
</protein>
<sequence length="123" mass="13587">MVPGIIAVVDDDEAIRVALRSLLRSMGHEVRLFADAFSFLAEATLRPPDCVLTDIQMPGMNGLDLQREIRRTMPGLPVIVITAFPEEAIRRQAMADGALCFLSKPFETAAILHWLAEALGERK</sequence>
<comment type="caution">
    <text evidence="4">The sequence shown here is derived from an EMBL/GenBank/DDBJ whole genome shotgun (WGS) entry which is preliminary data.</text>
</comment>
<evidence type="ECO:0000256" key="2">
    <source>
        <dbReference type="PROSITE-ProRule" id="PRU00169"/>
    </source>
</evidence>
<gene>
    <name evidence="4" type="ORF">ACFOD3_05720</name>
</gene>
<dbReference type="PROSITE" id="PS50110">
    <property type="entry name" value="RESPONSE_REGULATORY"/>
    <property type="match status" value="1"/>
</dbReference>
<dbReference type="PANTHER" id="PTHR44591">
    <property type="entry name" value="STRESS RESPONSE REGULATOR PROTEIN 1"/>
    <property type="match status" value="1"/>
</dbReference>
<dbReference type="PANTHER" id="PTHR44591:SF25">
    <property type="entry name" value="CHEMOTAXIS TWO-COMPONENT RESPONSE REGULATOR"/>
    <property type="match status" value="1"/>
</dbReference>
<evidence type="ECO:0000313" key="4">
    <source>
        <dbReference type="EMBL" id="MFC2999383.1"/>
    </source>
</evidence>
<feature type="domain" description="Response regulatory" evidence="3">
    <location>
        <begin position="5"/>
        <end position="119"/>
    </location>
</feature>
<evidence type="ECO:0000313" key="5">
    <source>
        <dbReference type="Proteomes" id="UP001595420"/>
    </source>
</evidence>
<evidence type="ECO:0000259" key="3">
    <source>
        <dbReference type="PROSITE" id="PS50110"/>
    </source>
</evidence>
<organism evidence="4 5">
    <name type="scientific">Falsiroseomonas tokyonensis</name>
    <dbReference type="NCBI Taxonomy" id="430521"/>
    <lineage>
        <taxon>Bacteria</taxon>
        <taxon>Pseudomonadati</taxon>
        <taxon>Pseudomonadota</taxon>
        <taxon>Alphaproteobacteria</taxon>
        <taxon>Acetobacterales</taxon>
        <taxon>Roseomonadaceae</taxon>
        <taxon>Falsiroseomonas</taxon>
    </lineage>
</organism>
<keyword evidence="1 2" id="KW-0597">Phosphoprotein</keyword>
<dbReference type="InterPro" id="IPR001789">
    <property type="entry name" value="Sig_transdc_resp-reg_receiver"/>
</dbReference>
<feature type="modified residue" description="4-aspartylphosphate" evidence="2">
    <location>
        <position position="54"/>
    </location>
</feature>
<dbReference type="EMBL" id="JBHRSB010000001">
    <property type="protein sequence ID" value="MFC2999383.1"/>
    <property type="molecule type" value="Genomic_DNA"/>
</dbReference>
<dbReference type="Proteomes" id="UP001595420">
    <property type="component" value="Unassembled WGS sequence"/>
</dbReference>
<name>A0ABV7BS30_9PROT</name>
<dbReference type="InterPro" id="IPR050595">
    <property type="entry name" value="Bact_response_regulator"/>
</dbReference>
<dbReference type="SMART" id="SM00448">
    <property type="entry name" value="REC"/>
    <property type="match status" value="1"/>
</dbReference>
<reference evidence="5" key="1">
    <citation type="journal article" date="2019" name="Int. J. Syst. Evol. Microbiol.">
        <title>The Global Catalogue of Microorganisms (GCM) 10K type strain sequencing project: providing services to taxonomists for standard genome sequencing and annotation.</title>
        <authorList>
            <consortium name="The Broad Institute Genomics Platform"/>
            <consortium name="The Broad Institute Genome Sequencing Center for Infectious Disease"/>
            <person name="Wu L."/>
            <person name="Ma J."/>
        </authorList>
    </citation>
    <scope>NUCLEOTIDE SEQUENCE [LARGE SCALE GENOMIC DNA]</scope>
    <source>
        <strain evidence="5">CGMCC 1.16855</strain>
    </source>
</reference>
<keyword evidence="5" id="KW-1185">Reference proteome</keyword>
<evidence type="ECO:0000256" key="1">
    <source>
        <dbReference type="ARBA" id="ARBA00022553"/>
    </source>
</evidence>
<dbReference type="Pfam" id="PF00072">
    <property type="entry name" value="Response_reg"/>
    <property type="match status" value="1"/>
</dbReference>
<accession>A0ABV7BS30</accession>
<dbReference type="InterPro" id="IPR011006">
    <property type="entry name" value="CheY-like_superfamily"/>
</dbReference>